<sequence>MYRRSLPKGAVLYAALRVNLTTLSAEAGTGARLAPVRGAEEVSKNSLRYLPLPESYLRVV</sequence>
<evidence type="ECO:0000313" key="1">
    <source>
        <dbReference type="EMBL" id="EPX56318.1"/>
    </source>
</evidence>
<organism evidence="1 2">
    <name type="scientific">Cystobacter fuscus (strain ATCC 25194 / DSM 2262 / NBRC 100088 / M29)</name>
    <dbReference type="NCBI Taxonomy" id="1242864"/>
    <lineage>
        <taxon>Bacteria</taxon>
        <taxon>Pseudomonadati</taxon>
        <taxon>Myxococcota</taxon>
        <taxon>Myxococcia</taxon>
        <taxon>Myxococcales</taxon>
        <taxon>Cystobacterineae</taxon>
        <taxon>Archangiaceae</taxon>
        <taxon>Cystobacter</taxon>
    </lineage>
</organism>
<keyword evidence="2" id="KW-1185">Reference proteome</keyword>
<protein>
    <submittedName>
        <fullName evidence="1">Uncharacterized protein</fullName>
    </submittedName>
</protein>
<reference evidence="1" key="1">
    <citation type="submission" date="2013-05" db="EMBL/GenBank/DDBJ databases">
        <title>Genome assembly of Cystobacter fuscus DSM 2262.</title>
        <authorList>
            <person name="Sharma G."/>
            <person name="Khatri I."/>
            <person name="Kaur C."/>
            <person name="Mayilraj S."/>
            <person name="Subramanian S."/>
        </authorList>
    </citation>
    <scope>NUCLEOTIDE SEQUENCE [LARGE SCALE GENOMIC DNA]</scope>
    <source>
        <strain evidence="1">DSM 2262</strain>
    </source>
</reference>
<dbReference type="EMBL" id="ANAH02000066">
    <property type="protein sequence ID" value="EPX56318.1"/>
    <property type="molecule type" value="Genomic_DNA"/>
</dbReference>
<dbReference type="AlphaFoldDB" id="S9QIL7"/>
<accession>S9QIL7</accession>
<name>S9QIL7_CYSF2</name>
<evidence type="ECO:0000313" key="2">
    <source>
        <dbReference type="Proteomes" id="UP000011682"/>
    </source>
</evidence>
<gene>
    <name evidence="1" type="ORF">D187_007660</name>
</gene>
<comment type="caution">
    <text evidence="1">The sequence shown here is derived from an EMBL/GenBank/DDBJ whole genome shotgun (WGS) entry which is preliminary data.</text>
</comment>
<proteinExistence type="predicted"/>
<dbReference type="Proteomes" id="UP000011682">
    <property type="component" value="Unassembled WGS sequence"/>
</dbReference>